<gene>
    <name evidence="2" type="ORF">MARI151_30179</name>
</gene>
<feature type="chain" id="PRO_5024886350" evidence="1">
    <location>
        <begin position="19"/>
        <end position="208"/>
    </location>
</feature>
<reference evidence="2 3" key="1">
    <citation type="submission" date="2019-10" db="EMBL/GenBank/DDBJ databases">
        <authorList>
            <person name="Karimi E."/>
        </authorList>
    </citation>
    <scope>NUCLEOTIDE SEQUENCE [LARGE SCALE GENOMIC DNA]</scope>
    <source>
        <strain evidence="2">Maribacter sp. 151</strain>
    </source>
</reference>
<feature type="signal peptide" evidence="1">
    <location>
        <begin position="1"/>
        <end position="18"/>
    </location>
</feature>
<dbReference type="EMBL" id="CABWLR010000003">
    <property type="protein sequence ID" value="VXB62273.1"/>
    <property type="molecule type" value="Genomic_DNA"/>
</dbReference>
<name>A0A653S673_9FLAO</name>
<sequence length="208" mass="23637">MKLYVVFLLLLVNANSFSQDITMNKEVKEIVKLGKDAIVKMALGMIDEDVSAQNFSRIKVMTNGETVQVSFRNPIKYLPVNSVFYSDFGVDVLKNVISYAKVSNENFNADDKISPYYKTEEMENTIQFVIESINSSDNVGSIDIASFEDDMTIRESKDYYDILVVSEFQESTYKIDKESGNVFDVNHAKLMSSPTFDNGQEKEFVEVN</sequence>
<evidence type="ECO:0000256" key="1">
    <source>
        <dbReference type="SAM" id="SignalP"/>
    </source>
</evidence>
<keyword evidence="1" id="KW-0732">Signal</keyword>
<proteinExistence type="predicted"/>
<evidence type="ECO:0000313" key="3">
    <source>
        <dbReference type="Proteomes" id="UP000430202"/>
    </source>
</evidence>
<dbReference type="RefSeq" id="WP_159302831.1">
    <property type="nucleotide sequence ID" value="NZ_LR733271.1"/>
</dbReference>
<dbReference type="AlphaFoldDB" id="A0A653S673"/>
<evidence type="ECO:0000313" key="2">
    <source>
        <dbReference type="EMBL" id="VXB62273.1"/>
    </source>
</evidence>
<protein>
    <submittedName>
        <fullName evidence="2">Uncharacterized protein</fullName>
    </submittedName>
</protein>
<dbReference type="Proteomes" id="UP000430202">
    <property type="component" value="Unassembled WGS sequence"/>
</dbReference>
<organism evidence="2 3">
    <name type="scientific">Maribacter litoralis</name>
    <dbReference type="NCBI Taxonomy" id="2059726"/>
    <lineage>
        <taxon>Bacteria</taxon>
        <taxon>Pseudomonadati</taxon>
        <taxon>Bacteroidota</taxon>
        <taxon>Flavobacteriia</taxon>
        <taxon>Flavobacteriales</taxon>
        <taxon>Flavobacteriaceae</taxon>
        <taxon>Maribacter</taxon>
    </lineage>
</organism>
<accession>A0A653S673</accession>
<keyword evidence="3" id="KW-1185">Reference proteome</keyword>